<sequence length="581" mass="61161">MLLFTVICVLFLLVAAHTCCLPLQSRDGDPTNLLFPGGSIRGLVAGSGAAHRFTLPTAQPPVGVLRFASPQPVKLDKLVSAANGKTFDASALPPACIQGTNGPIGGADKQSEDCLYATFYKPAKAKMGDNLPILVWVHGGSGLSGSSTAAGLDGSKLASSQNAIVVFVQYRLGAFGWLQTTATFDEKDPQAGQQGSSKLAGNQAVRDVVAALQQIRNVGQYLGGDVNKVTLMGQSSGAQLVRALLTTPAAEPLFSKAILVSDTQDYGPSTIAQNSFLGDLTMKSLGCDVGDVACARSRTADQVLDATFSTYSNGPAQDGGVAAGTPWRPVIGTQYIPTALEQNAAAGKGTTKPMIVSTVQNEAGSITAASWKATQPGATTLELAYGNQSVSFGEALDYIFNQARGNAAAVLPQYKYEVEQSDALRRTFEQAATDGLWRCAVQNNARKASSQVWVAEWAVGATYPDNASRNYCVEDGHVCHEDDIFLIFGTMPGPPTTAQETLSREIQTRFANFARNSIPKGPTGAVDWTPIAADGKNLNLLVMQQGPGGKGLSSIAQSQSPTTCDSDIWGNKILFDWQMYS</sequence>
<dbReference type="STRING" id="215250.A0A316YLE4"/>
<dbReference type="GeneID" id="37046345"/>
<evidence type="ECO:0000259" key="2">
    <source>
        <dbReference type="Pfam" id="PF00135"/>
    </source>
</evidence>
<reference evidence="3 4" key="1">
    <citation type="journal article" date="2018" name="Mol. Biol. Evol.">
        <title>Broad Genomic Sampling Reveals a Smut Pathogenic Ancestry of the Fungal Clade Ustilaginomycotina.</title>
        <authorList>
            <person name="Kijpornyongpan T."/>
            <person name="Mondo S.J."/>
            <person name="Barry K."/>
            <person name="Sandor L."/>
            <person name="Lee J."/>
            <person name="Lipzen A."/>
            <person name="Pangilinan J."/>
            <person name="LaButti K."/>
            <person name="Hainaut M."/>
            <person name="Henrissat B."/>
            <person name="Grigoriev I.V."/>
            <person name="Spatafora J.W."/>
            <person name="Aime M.C."/>
        </authorList>
    </citation>
    <scope>NUCLEOTIDE SEQUENCE [LARGE SCALE GENOMIC DNA]</scope>
    <source>
        <strain evidence="3 4">MCA 4198</strain>
    </source>
</reference>
<dbReference type="Proteomes" id="UP000245768">
    <property type="component" value="Unassembled WGS sequence"/>
</dbReference>
<dbReference type="InterPro" id="IPR002018">
    <property type="entry name" value="CarbesteraseB"/>
</dbReference>
<keyword evidence="1" id="KW-0732">Signal</keyword>
<dbReference type="InParanoid" id="A0A316YLE4"/>
<feature type="domain" description="Carboxylesterase type B" evidence="2">
    <location>
        <begin position="38"/>
        <end position="541"/>
    </location>
</feature>
<dbReference type="InterPro" id="IPR029058">
    <property type="entry name" value="AB_hydrolase_fold"/>
</dbReference>
<dbReference type="Gene3D" id="3.40.50.1820">
    <property type="entry name" value="alpha/beta hydrolase"/>
    <property type="match status" value="1"/>
</dbReference>
<dbReference type="PANTHER" id="PTHR45570">
    <property type="entry name" value="CARBOXYLIC ESTER HYDROLASE"/>
    <property type="match status" value="1"/>
</dbReference>
<dbReference type="PANTHER" id="PTHR45570:SF1">
    <property type="entry name" value="CARBOXYLIC ESTER HYDROLASE"/>
    <property type="match status" value="1"/>
</dbReference>
<name>A0A316YLE4_9BASI</name>
<organism evidence="3 4">
    <name type="scientific">Acaromyces ingoldii</name>
    <dbReference type="NCBI Taxonomy" id="215250"/>
    <lineage>
        <taxon>Eukaryota</taxon>
        <taxon>Fungi</taxon>
        <taxon>Dikarya</taxon>
        <taxon>Basidiomycota</taxon>
        <taxon>Ustilaginomycotina</taxon>
        <taxon>Exobasidiomycetes</taxon>
        <taxon>Exobasidiales</taxon>
        <taxon>Cryptobasidiaceae</taxon>
        <taxon>Acaromyces</taxon>
    </lineage>
</organism>
<evidence type="ECO:0000313" key="4">
    <source>
        <dbReference type="Proteomes" id="UP000245768"/>
    </source>
</evidence>
<dbReference type="EMBL" id="KZ819636">
    <property type="protein sequence ID" value="PWN90011.1"/>
    <property type="molecule type" value="Genomic_DNA"/>
</dbReference>
<evidence type="ECO:0000256" key="1">
    <source>
        <dbReference type="SAM" id="SignalP"/>
    </source>
</evidence>
<evidence type="ECO:0000313" key="3">
    <source>
        <dbReference type="EMBL" id="PWN90011.1"/>
    </source>
</evidence>
<gene>
    <name evidence="3" type="ORF">FA10DRAFT_293675</name>
</gene>
<keyword evidence="4" id="KW-1185">Reference proteome</keyword>
<dbReference type="Pfam" id="PF00135">
    <property type="entry name" value="COesterase"/>
    <property type="match status" value="1"/>
</dbReference>
<dbReference type="RefSeq" id="XP_025377209.1">
    <property type="nucleotide sequence ID" value="XM_025524429.1"/>
</dbReference>
<accession>A0A316YLE4</accession>
<feature type="chain" id="PRO_5016336453" evidence="1">
    <location>
        <begin position="17"/>
        <end position="581"/>
    </location>
</feature>
<dbReference type="GO" id="GO:0016787">
    <property type="term" value="F:hydrolase activity"/>
    <property type="evidence" value="ECO:0007669"/>
    <property type="project" value="UniProtKB-KW"/>
</dbReference>
<keyword evidence="3" id="KW-0378">Hydrolase</keyword>
<dbReference type="OrthoDB" id="408631at2759"/>
<dbReference type="SUPFAM" id="SSF53474">
    <property type="entry name" value="alpha/beta-Hydrolases"/>
    <property type="match status" value="1"/>
</dbReference>
<dbReference type="AlphaFoldDB" id="A0A316YLE4"/>
<protein>
    <submittedName>
        <fullName evidence="3">Alpha/beta-hydrolase</fullName>
    </submittedName>
</protein>
<proteinExistence type="predicted"/>
<feature type="signal peptide" evidence="1">
    <location>
        <begin position="1"/>
        <end position="16"/>
    </location>
</feature>